<evidence type="ECO:0000256" key="1">
    <source>
        <dbReference type="ARBA" id="ARBA00009981"/>
    </source>
</evidence>
<dbReference type="EMBL" id="CP002353">
    <property type="protein sequence ID" value="ADV64187.1"/>
    <property type="molecule type" value="Genomic_DNA"/>
</dbReference>
<feature type="region of interest" description="Disordered" evidence="2">
    <location>
        <begin position="74"/>
        <end position="121"/>
    </location>
</feature>
<organism evidence="3 4">
    <name type="scientific">Isosphaera pallida (strain ATCC 43644 / DSM 9630 / IS1B)</name>
    <dbReference type="NCBI Taxonomy" id="575540"/>
    <lineage>
        <taxon>Bacteria</taxon>
        <taxon>Pseudomonadati</taxon>
        <taxon>Planctomycetota</taxon>
        <taxon>Planctomycetia</taxon>
        <taxon>Isosphaerales</taxon>
        <taxon>Isosphaeraceae</taxon>
        <taxon>Isosphaera</taxon>
    </lineage>
</organism>
<dbReference type="eggNOG" id="COG2161">
    <property type="taxonomic scope" value="Bacteria"/>
</dbReference>
<dbReference type="SUPFAM" id="SSF143120">
    <property type="entry name" value="YefM-like"/>
    <property type="match status" value="1"/>
</dbReference>
<proteinExistence type="inferred from homology"/>
<dbReference type="InParanoid" id="E8QYK4"/>
<keyword evidence="4" id="KW-1185">Reference proteome</keyword>
<sequence>MAKSNVRFVGSRELHRDLPEVLDDLDDLNSRYVLTIHSKPRAVLIGAEAFAALVRSASAGDRLLALQLEALLQGQRPKATSSSRKAKARANSPVRHSNHDDDNADESTNDDSCLVALGTKS</sequence>
<reference evidence="3 4" key="2">
    <citation type="journal article" date="2011" name="Stand. Genomic Sci.">
        <title>Complete genome sequence of Isosphaera pallida type strain (IS1B).</title>
        <authorList>
            <consortium name="US DOE Joint Genome Institute (JGI-PGF)"/>
            <person name="Goker M."/>
            <person name="Cleland D."/>
            <person name="Saunders E."/>
            <person name="Lapidus A."/>
            <person name="Nolan M."/>
            <person name="Lucas S."/>
            <person name="Hammon N."/>
            <person name="Deshpande S."/>
            <person name="Cheng J.F."/>
            <person name="Tapia R."/>
            <person name="Han C."/>
            <person name="Goodwin L."/>
            <person name="Pitluck S."/>
            <person name="Liolios K."/>
            <person name="Pagani I."/>
            <person name="Ivanova N."/>
            <person name="Mavromatis K."/>
            <person name="Pati A."/>
            <person name="Chen A."/>
            <person name="Palaniappan K."/>
            <person name="Land M."/>
            <person name="Hauser L."/>
            <person name="Chang Y.J."/>
            <person name="Jeffries C.D."/>
            <person name="Detter J.C."/>
            <person name="Beck B."/>
            <person name="Woyke T."/>
            <person name="Bristow J."/>
            <person name="Eisen J.A."/>
            <person name="Markowitz V."/>
            <person name="Hugenholtz P."/>
            <person name="Kyrpides N.C."/>
            <person name="Klenk H.P."/>
        </authorList>
    </citation>
    <scope>NUCLEOTIDE SEQUENCE [LARGE SCALE GENOMIC DNA]</scope>
    <source>
        <strain evidence="4">ATCC 43644 / DSM 9630 / IS1B</strain>
    </source>
</reference>
<accession>E8QYK4</accession>
<gene>
    <name evidence="3" type="ordered locus">Isop_3630</name>
</gene>
<evidence type="ECO:0000313" key="3">
    <source>
        <dbReference type="EMBL" id="ADV64187.1"/>
    </source>
</evidence>
<dbReference type="AlphaFoldDB" id="E8QYK4"/>
<dbReference type="InterPro" id="IPR036165">
    <property type="entry name" value="YefM-like_sf"/>
</dbReference>
<dbReference type="RefSeq" id="WP_013566475.1">
    <property type="nucleotide sequence ID" value="NC_014962.1"/>
</dbReference>
<dbReference type="OrthoDB" id="283645at2"/>
<dbReference type="HOGENOM" id="CLU_2034940_0_0_0"/>
<comment type="similarity">
    <text evidence="1">Belongs to the phD/YefM antitoxin family.</text>
</comment>
<reference key="1">
    <citation type="submission" date="2010-11" db="EMBL/GenBank/DDBJ databases">
        <title>The complete sequence of chromosome of Isophaera pallida ATCC 43644.</title>
        <authorList>
            <consortium name="US DOE Joint Genome Institute (JGI-PGF)"/>
            <person name="Lucas S."/>
            <person name="Copeland A."/>
            <person name="Lapidus A."/>
            <person name="Bruce D."/>
            <person name="Goodwin L."/>
            <person name="Pitluck S."/>
            <person name="Kyrpides N."/>
            <person name="Mavromatis K."/>
            <person name="Pagani I."/>
            <person name="Ivanova N."/>
            <person name="Saunders E."/>
            <person name="Brettin T."/>
            <person name="Detter J.C."/>
            <person name="Han C."/>
            <person name="Tapia R."/>
            <person name="Land M."/>
            <person name="Hauser L."/>
            <person name="Markowitz V."/>
            <person name="Cheng J.-F."/>
            <person name="Hugenholtz P."/>
            <person name="Woyke T."/>
            <person name="Wu D."/>
            <person name="Eisen J.A."/>
        </authorList>
    </citation>
    <scope>NUCLEOTIDE SEQUENCE</scope>
    <source>
        <strain>ATCC 43644</strain>
    </source>
</reference>
<evidence type="ECO:0000313" key="4">
    <source>
        <dbReference type="Proteomes" id="UP000008631"/>
    </source>
</evidence>
<protein>
    <recommendedName>
        <fullName evidence="5">Prevent-host-death family protein</fullName>
    </recommendedName>
</protein>
<evidence type="ECO:0008006" key="5">
    <source>
        <dbReference type="Google" id="ProtNLM"/>
    </source>
</evidence>
<evidence type="ECO:0000256" key="2">
    <source>
        <dbReference type="SAM" id="MobiDB-lite"/>
    </source>
</evidence>
<dbReference type="KEGG" id="ipa:Isop_3630"/>
<feature type="compositionally biased region" description="Low complexity" evidence="2">
    <location>
        <begin position="74"/>
        <end position="83"/>
    </location>
</feature>
<name>E8QYK4_ISOPI</name>
<dbReference type="Proteomes" id="UP000008631">
    <property type="component" value="Chromosome"/>
</dbReference>